<dbReference type="InterPro" id="IPR013785">
    <property type="entry name" value="Aldolase_TIM"/>
</dbReference>
<dbReference type="RefSeq" id="WP_147273193.1">
    <property type="nucleotide sequence ID" value="NZ_QPJT01000020.1"/>
</dbReference>
<dbReference type="PANTHER" id="PTHR42880">
    <property type="entry name" value="HOMOCITRATE SYNTHASE"/>
    <property type="match status" value="1"/>
</dbReference>
<accession>A0A369AU25</accession>
<evidence type="ECO:0000256" key="1">
    <source>
        <dbReference type="ARBA" id="ARBA00022679"/>
    </source>
</evidence>
<dbReference type="GO" id="GO:0016740">
    <property type="term" value="F:transferase activity"/>
    <property type="evidence" value="ECO:0007669"/>
    <property type="project" value="UniProtKB-KW"/>
</dbReference>
<gene>
    <name evidence="3" type="ORF">DFR58_12020</name>
</gene>
<comment type="caution">
    <text evidence="3">The sequence shown here is derived from an EMBL/GenBank/DDBJ whole genome shotgun (WGS) entry which is preliminary data.</text>
</comment>
<evidence type="ECO:0000313" key="4">
    <source>
        <dbReference type="Proteomes" id="UP000253034"/>
    </source>
</evidence>
<evidence type="ECO:0000313" key="3">
    <source>
        <dbReference type="EMBL" id="RCX12721.1"/>
    </source>
</evidence>
<dbReference type="AlphaFoldDB" id="A0A369AU25"/>
<dbReference type="Pfam" id="PF22617">
    <property type="entry name" value="HCS_D2"/>
    <property type="match status" value="1"/>
</dbReference>
<dbReference type="OrthoDB" id="503431at2"/>
<dbReference type="PANTHER" id="PTHR42880:SF1">
    <property type="entry name" value="ISOPROPYLMALATE_HOMOCITRATE_CITRAMALATE SYNTHASE FAMILY PROTEIN"/>
    <property type="match status" value="1"/>
</dbReference>
<protein>
    <submittedName>
        <fullName evidence="3">Homocitrate synthase NifV</fullName>
    </submittedName>
</protein>
<evidence type="ECO:0000259" key="2">
    <source>
        <dbReference type="Pfam" id="PF22617"/>
    </source>
</evidence>
<reference evidence="3 4" key="1">
    <citation type="submission" date="2018-07" db="EMBL/GenBank/DDBJ databases">
        <title>Genomic Encyclopedia of Type Strains, Phase IV (KMG-IV): sequencing the most valuable type-strain genomes for metagenomic binning, comparative biology and taxonomic classification.</title>
        <authorList>
            <person name="Goeker M."/>
        </authorList>
    </citation>
    <scope>NUCLEOTIDE SEQUENCE [LARGE SCALE GENOMIC DNA]</scope>
    <source>
        <strain evidence="3 4">DSM 27016</strain>
    </source>
</reference>
<organism evidence="3 4">
    <name type="scientific">Anaerobacterium chartisolvens</name>
    <dbReference type="NCBI Taxonomy" id="1297424"/>
    <lineage>
        <taxon>Bacteria</taxon>
        <taxon>Bacillati</taxon>
        <taxon>Bacillota</taxon>
        <taxon>Clostridia</taxon>
        <taxon>Eubacteriales</taxon>
        <taxon>Oscillospiraceae</taxon>
        <taxon>Anaerobacterium</taxon>
    </lineage>
</organism>
<dbReference type="SUPFAM" id="SSF51569">
    <property type="entry name" value="Aldolase"/>
    <property type="match status" value="1"/>
</dbReference>
<dbReference type="Proteomes" id="UP000253034">
    <property type="component" value="Unassembled WGS sequence"/>
</dbReference>
<proteinExistence type="predicted"/>
<name>A0A369AU25_9FIRM</name>
<dbReference type="InterPro" id="IPR054691">
    <property type="entry name" value="LeuA/HCS_post-cat"/>
</dbReference>
<dbReference type="EMBL" id="QPJT01000020">
    <property type="protein sequence ID" value="RCX12721.1"/>
    <property type="molecule type" value="Genomic_DNA"/>
</dbReference>
<dbReference type="Gene3D" id="1.10.238.260">
    <property type="match status" value="1"/>
</dbReference>
<keyword evidence="1" id="KW-0808">Transferase</keyword>
<keyword evidence="4" id="KW-1185">Reference proteome</keyword>
<feature type="domain" description="2-isopropylmalate synthase/homocitrate synthase post-catalytic" evidence="2">
    <location>
        <begin position="251"/>
        <end position="326"/>
    </location>
</feature>
<sequence>MPLKINDSSSLTIIDRTLPEIYMSEVKMSRLDIIDLCWALKDIGVDLIEINRDICAKVGKLPAGIDFLLRVRKREDLHVLQKASIRSCIIGEEQMSDSKLMEELKSTGVSVSLEYRVDTVQELLMACKSGLDKGISRLRILGLSRISSFKWIEAIKEISTLYGGGVDICAENSLYCATALTVEGAMNGAGSVTASFSGYGGENGFAALEEVLASIKTIIDPYTRLDLKKLPNLKKKFTHITGRSVSGIKPVIGRDIFKYESGIHADGIGKNPLTYEPFDPAMVGQQRRLVIGKHSGKKSVMHKLKELGITLGLEELDVLLQIVKDRSVEMKRSLDDIEIIRICTAGGLEAWELKL</sequence>
<dbReference type="Gene3D" id="3.20.20.70">
    <property type="entry name" value="Aldolase class I"/>
    <property type="match status" value="1"/>
</dbReference>